<gene>
    <name evidence="2" type="ORF">BWQ96_02375</name>
</gene>
<organism evidence="2 3">
    <name type="scientific">Gracilariopsis chorda</name>
    <dbReference type="NCBI Taxonomy" id="448386"/>
    <lineage>
        <taxon>Eukaryota</taxon>
        <taxon>Rhodophyta</taxon>
        <taxon>Florideophyceae</taxon>
        <taxon>Rhodymeniophycidae</taxon>
        <taxon>Gracilariales</taxon>
        <taxon>Gracilariaceae</taxon>
        <taxon>Gracilariopsis</taxon>
    </lineage>
</organism>
<dbReference type="EMBL" id="NBIV01000019">
    <property type="protein sequence ID" value="PXF47839.1"/>
    <property type="molecule type" value="Genomic_DNA"/>
</dbReference>
<proteinExistence type="predicted"/>
<keyword evidence="3" id="KW-1185">Reference proteome</keyword>
<feature type="transmembrane region" description="Helical" evidence="1">
    <location>
        <begin position="501"/>
        <end position="523"/>
    </location>
</feature>
<comment type="caution">
    <text evidence="2">The sequence shown here is derived from an EMBL/GenBank/DDBJ whole genome shotgun (WGS) entry which is preliminary data.</text>
</comment>
<keyword evidence="1" id="KW-0812">Transmembrane</keyword>
<dbReference type="AlphaFoldDB" id="A0A2V3J0G4"/>
<name>A0A2V3J0G4_9FLOR</name>
<keyword evidence="1" id="KW-1133">Transmembrane helix</keyword>
<keyword evidence="1" id="KW-0472">Membrane</keyword>
<dbReference type="OrthoDB" id="10453539at2759"/>
<evidence type="ECO:0000313" key="3">
    <source>
        <dbReference type="Proteomes" id="UP000247409"/>
    </source>
</evidence>
<evidence type="ECO:0000256" key="1">
    <source>
        <dbReference type="SAM" id="Phobius"/>
    </source>
</evidence>
<accession>A0A2V3J0G4</accession>
<reference evidence="2 3" key="1">
    <citation type="journal article" date="2018" name="Mol. Biol. Evol.">
        <title>Analysis of the draft genome of the red seaweed Gracilariopsis chorda provides insights into genome size evolution in Rhodophyta.</title>
        <authorList>
            <person name="Lee J."/>
            <person name="Yang E.C."/>
            <person name="Graf L."/>
            <person name="Yang J.H."/>
            <person name="Qiu H."/>
            <person name="Zel Zion U."/>
            <person name="Chan C.X."/>
            <person name="Stephens T.G."/>
            <person name="Weber A.P.M."/>
            <person name="Boo G.H."/>
            <person name="Boo S.M."/>
            <person name="Kim K.M."/>
            <person name="Shin Y."/>
            <person name="Jung M."/>
            <person name="Lee S.J."/>
            <person name="Yim H.S."/>
            <person name="Lee J.H."/>
            <person name="Bhattacharya D."/>
            <person name="Yoon H.S."/>
        </authorList>
    </citation>
    <scope>NUCLEOTIDE SEQUENCE [LARGE SCALE GENOMIC DNA]</scope>
    <source>
        <strain evidence="2 3">SKKU-2015</strain>
        <tissue evidence="2">Whole body</tissue>
    </source>
</reference>
<sequence>MDTGINVQLWNVLKYFGLTLLLAPIAESAMSRITAWRNAYLVNHGKPIRLKSSIMGNISLHQEVETLHVSSTLLQLFSILLALAIALPFEYSSGAESHLTWSRQQRSHSSAIATHDPNELILLSLSNPAERMECVNPDRLADVGQFVFMQSTEHTPPFMDGIVTLEDVKQILAVKYQGELWRRMTLHSRNGDTGIHFYVGSRTRQQAIIGNPERKGLLVADFEAGSLCIGLLNDTFSCYDMAGQFTVSQLVYSLTAVRGASLFLRTEFETEAKLFRFKAGLVTNSIGDPSVEENLFEQRLNESGFEWLERMYNEDGRAVLSISTLRLDAQMRSTNCQTIGSVQIRPLRFQVGEWLEGENFEVNVSAKGDLTLVKTGNLLKASLLTQVGEDWKCAVDRLSGVCASETNGTFYFLSKAQSVYEYTTEFEMQLTRNVESHADLAILLAHVESDIRTNGFVAPWDLQHLLSFPHNLSEGARTITRGMDTSVPISSGMRVTGTIQLWAIVLYGFLLLFFVSVVVFFKFKTLASINIERVYRRVVLQKESGYQSLKIPSTAPTIGIEALQEDGEGGWTASHCMMNGNPVGLQHGQSREATDQAS</sequence>
<evidence type="ECO:0000313" key="2">
    <source>
        <dbReference type="EMBL" id="PXF47839.1"/>
    </source>
</evidence>
<dbReference type="Proteomes" id="UP000247409">
    <property type="component" value="Unassembled WGS sequence"/>
</dbReference>
<protein>
    <submittedName>
        <fullName evidence="2">Uncharacterized protein</fullName>
    </submittedName>
</protein>